<comment type="caution">
    <text evidence="1">The sequence shown here is derived from an EMBL/GenBank/DDBJ whole genome shotgun (WGS) entry which is preliminary data.</text>
</comment>
<accession>A0ACC2DXK2</accession>
<reference evidence="2" key="1">
    <citation type="journal article" date="2024" name="Proc. Natl. Acad. Sci. U.S.A.">
        <title>Extraordinary preservation of gene collinearity over three hundred million years revealed in homosporous lycophytes.</title>
        <authorList>
            <person name="Li C."/>
            <person name="Wickell D."/>
            <person name="Kuo L.Y."/>
            <person name="Chen X."/>
            <person name="Nie B."/>
            <person name="Liao X."/>
            <person name="Peng D."/>
            <person name="Ji J."/>
            <person name="Jenkins J."/>
            <person name="Williams M."/>
            <person name="Shu S."/>
            <person name="Plott C."/>
            <person name="Barry K."/>
            <person name="Rajasekar S."/>
            <person name="Grimwood J."/>
            <person name="Han X."/>
            <person name="Sun S."/>
            <person name="Hou Z."/>
            <person name="He W."/>
            <person name="Dai G."/>
            <person name="Sun C."/>
            <person name="Schmutz J."/>
            <person name="Leebens-Mack J.H."/>
            <person name="Li F.W."/>
            <person name="Wang L."/>
        </authorList>
    </citation>
    <scope>NUCLEOTIDE SEQUENCE [LARGE SCALE GENOMIC DNA]</scope>
    <source>
        <strain evidence="2">cv. PW_Plant_1</strain>
    </source>
</reference>
<dbReference type="EMBL" id="CM055095">
    <property type="protein sequence ID" value="KAJ7558957.1"/>
    <property type="molecule type" value="Genomic_DNA"/>
</dbReference>
<evidence type="ECO:0000313" key="2">
    <source>
        <dbReference type="Proteomes" id="UP001162992"/>
    </source>
</evidence>
<name>A0ACC2DXK2_DIPCM</name>
<proteinExistence type="predicted"/>
<organism evidence="1 2">
    <name type="scientific">Diphasiastrum complanatum</name>
    <name type="common">Issler's clubmoss</name>
    <name type="synonym">Lycopodium complanatum</name>
    <dbReference type="NCBI Taxonomy" id="34168"/>
    <lineage>
        <taxon>Eukaryota</taxon>
        <taxon>Viridiplantae</taxon>
        <taxon>Streptophyta</taxon>
        <taxon>Embryophyta</taxon>
        <taxon>Tracheophyta</taxon>
        <taxon>Lycopodiopsida</taxon>
        <taxon>Lycopodiales</taxon>
        <taxon>Lycopodiaceae</taxon>
        <taxon>Lycopodioideae</taxon>
        <taxon>Diphasiastrum</taxon>
    </lineage>
</organism>
<protein>
    <submittedName>
        <fullName evidence="1">Uncharacterized protein</fullName>
    </submittedName>
</protein>
<keyword evidence="2" id="KW-1185">Reference proteome</keyword>
<gene>
    <name evidence="1" type="ORF">O6H91_04G063100</name>
</gene>
<evidence type="ECO:0000313" key="1">
    <source>
        <dbReference type="EMBL" id="KAJ7558957.1"/>
    </source>
</evidence>
<sequence length="427" mass="47876">MANMACTGTFYILRAGFHRSAEGAISTSISAVKPANSLGGLGSCKMLRSSQGFGKLRVGGHPSRSWTDKNMRVSVSLESVKKLTLQKKEAGVELGPDPALSWYAGVDHITLEDSPLQKHLPIINFAGIHGPERPRIVAQVGRALEEYTFFYAVNHGVNHVEKLERECKEFFELPLEEKDLYLSNPGFRNEGYYNFRVRSTVDNPGFWKEIIRCKTLPLKIRDLTKWPSKVRQVIHDSGMDYAAFCQNVLTIISESLGLPPSYINDSITEPTAAFVPSYYHARDWEKEGQPTPISAIPHTDISMITIIAQEDLPHPALQYLVKGEWVNCRPVPDSLFVLTGDQLEVLTNGRYISGIHRVMASKDRARFANVMGYGHSNSGHVSPAPDFIDDGHPRLYRDYVVEERVQHLYVGGILLDKEFYLIQEPSS</sequence>
<dbReference type="Proteomes" id="UP001162992">
    <property type="component" value="Chromosome 4"/>
</dbReference>